<dbReference type="InterPro" id="IPR013320">
    <property type="entry name" value="ConA-like_dom_sf"/>
</dbReference>
<evidence type="ECO:0000259" key="2">
    <source>
        <dbReference type="Pfam" id="PF18962"/>
    </source>
</evidence>
<evidence type="ECO:0000256" key="1">
    <source>
        <dbReference type="SAM" id="SignalP"/>
    </source>
</evidence>
<evidence type="ECO:0000313" key="4">
    <source>
        <dbReference type="Proteomes" id="UP000192472"/>
    </source>
</evidence>
<dbReference type="NCBIfam" id="TIGR04183">
    <property type="entry name" value="Por_Secre_tail"/>
    <property type="match status" value="1"/>
</dbReference>
<dbReference type="InterPro" id="IPR026444">
    <property type="entry name" value="Secre_tail"/>
</dbReference>
<accession>A0A1W2G8A0</accession>
<dbReference type="GO" id="GO:0005975">
    <property type="term" value="P:carbohydrate metabolic process"/>
    <property type="evidence" value="ECO:0007669"/>
    <property type="project" value="UniProtKB-ARBA"/>
</dbReference>
<proteinExistence type="predicted"/>
<organism evidence="3 4">
    <name type="scientific">Reichenbachiella faecimaris</name>
    <dbReference type="NCBI Taxonomy" id="692418"/>
    <lineage>
        <taxon>Bacteria</taxon>
        <taxon>Pseudomonadati</taxon>
        <taxon>Bacteroidota</taxon>
        <taxon>Cytophagia</taxon>
        <taxon>Cytophagales</taxon>
        <taxon>Reichenbachiellaceae</taxon>
        <taxon>Reichenbachiella</taxon>
    </lineage>
</organism>
<protein>
    <recommendedName>
        <fullName evidence="2">Secretion system C-terminal sorting domain-containing protein</fullName>
    </recommendedName>
</protein>
<evidence type="ECO:0000313" key="3">
    <source>
        <dbReference type="EMBL" id="SMD32516.1"/>
    </source>
</evidence>
<feature type="signal peptide" evidence="1">
    <location>
        <begin position="1"/>
        <end position="20"/>
    </location>
</feature>
<dbReference type="RefSeq" id="WP_084371171.1">
    <property type="nucleotide sequence ID" value="NZ_FWYF01000001.1"/>
</dbReference>
<sequence>MKRWKIITAFCFTICYTCSAYSQSGPGGVSTPTNNIFWLRSDKGLTYDGTNNVTTWSDQANSHDATNNNTSTNPFFDVSVNIGSNSEPAILFTSASTEYFDLADDASINTSGATARTIYFVFKTGSDVTTTQYLYQQGNSTDGMYATISGGVFTVGIYSSSSNHTISSAALSTDSDYIVGFSYDGASGTLDLSLNGTSSTQVTSVSASIAAHTGIRIGSDVGNSNFMNGHIAEIIYYDVVLNEGETRVLDNYLSEKFGITITNDHFSAAGANYRFNLVGISRVNTDEHNASTGQGGSIYLSENGADALSDNDHIYVGHNNSNLSSTSVDMTGIANTERYNRIWHLEKSGNVGVIIEFDLIESGHYTDVSGLTATDFSLMTRAGTSGDFSQVSMVTNPVFNGDRIQFTLTDAEFASGYITLGVPATSKKWYVINSGDWSSTNTWTLDPAGAIYNNPDGLTPDTSPTAASDIVTILSGKTVQVGNGDMSGTLTKLIVNGTLDFGSSTGHGTVTALEGSGTIRLSDDILPTFTDASVFTSEGAGAGTVEYYGLSDVDLTPASGLTAFYNLVLNFSSSAQHLIVTSDLTINNDLTITQGDFQINDNTATTKITIDLSGDLSVNTNGEISVGTGAIAVPTAPSDYHDTYHRLNISGDFINNGTVNFSNLPGYDFATFPTDGAVTVRFTGQTDNTLTCNNTTNFYDFMLDKGNDQTYILTVNPSAVGNFRVFGRNEIGTSPNSPNPNLGKPIFIKNGTLHLTGNTFIPSLSEGDTNLGEGGNGSWIIPETGALWMDGPNVIVWGTTSDENDIVAIDAGLTAGDINGVRTGPGQQQTPLMMGKFRLTDGVYKGNAAPGLFYSSQGAAHLQIEGGAMDITQLRNQGGAATVVYQQSGGVLTVLGDTEGGNNWSTTSGIFDFIADDGVFNMSGGSIIIKDYNDMADPGEINGININIPEGNYSVTGGTIAIDITTTLPAEGFEIAFAPNFYNLNILNDEAQFVDFQSDIRIANDFILSSGTESRLNGNNLTIGRNFNIATGSTYTQGGNNTTSFNGGAAQTITLAGTYGDFYNVTASGAGLKTISSGDMTITNALTIESGASIDNANQDIILQGALSNSGTHQSTGTGALEFSGGSGTYTISGDDNGVLGNVTLNDATNDVSFLADQAVTGTLDFAQDQLLDINSSKLRMEGASASITNYGAARFVQTDGNASDGGIEWYISGTGSITFPIGTDANNQDVTDGSRYTPAVITIATFTDDGYIQVSVADDEIPSADPPGGGILSYYWRVNHSDFGTVPTISSYVFTHDEVDLDGSGTGSWRCGKGLAESPFTRSTQNDYTASTNAIKFDNSTVDLDRAYYGAGHNNRFNNSPTIYYSRQDGDFNTASTWSRNEQDGSGTQEVPTEGSVVIIQSNGAGDSHRVNVVAAINDLGAVVFDHDYTTYPDALSEDIPRLQFLTAGTFNVGLVSGTGMVSFDATQAITVNGDFGDFGENTDSYYLYFGGTATLNNIPTPIPNLMVESATYTIDQNITTNANVVVQGDGTIIPVQDMNIGGDLIIGTWIGGTFQFPNSAPAVTVTVNGNIDFTEDPFTNPQDRDLIVADAATDLEHTLILHGDIIHGAENGHSLDLYNANNTRPRVILELQGESDNNYARTSTSVPDLYRIVINKGNSQTNSFTFNDDFTISTPTASVQPIELQNGVLVINDTNIGDANDIVLTNETNDTNFDIPSTAGLQISAGTITILGDDLGITLDGAITLDGTGILDMDGGNNNFIQYSSSGSASIDLSGTAQLLVGSQIRESAITSGGILDYTQSGGTALIGTNTGGTPTTTKPMFKVSETGSSFNFTGGTLIIANHLANTSVPSLFLDPASSSIGTGTTIQFGHTSTSSGSEDLTIKSTISLYDLVVDNSSGTSDYPTLSLLNTSLTLNNDLTIEANTTMDASGLALNIAGNFTNNGTFTSNTNTTTFNGSSTQIITGATTFYNLSKTGANTVQLANDLVVQNKLDITSGTLDDNDNNITVSSTVNNTAIHTNTNISKTNSGIILAGTAPQKITGTGTFSRIEVNNASDVTINDDVIITEQVRLNTGSLDIQGFQLTMNEDATFVDASGGGFSSSKMVQTRRSFTDAGVIKVYNGTSASPFTYPIGSGNKYTPVVITLTQNSETNATIAVRAADEPHPNVQEDVDSPEFVDADNVLQYYWEVTSNGMTDFTGNFTFTYHGSDAYVTSPFTLDDYNTARLLPDDSDTWNKLETGFNYQSRDGSNTLSFDISSSSGDGELGGDYTAGVDGAVPDQVQTVISNVMGGTGNWTTNGSWDTNSAPRGAIVEIQAGDEIIMDDSDLLAYKTVIDGTLTVSALATNARLGRVSGTGTLVVSGSGNLPAGIYDDFFNCSTGGTLAFNDDDDYTLPDQIANLRNLLIDGIGTKSFPNTDITICNDLELRGGTTLNNDFSVAVEVLGSVTLTNGILDLGSNTTFTVNGDVTLTAGTIELGNNDLIILGDLNLDGGTLALGSNGSIDLEGDLTIAGGTISGANSCNVNFAGDITKSSGSFTVDATTNTFTADGTANQFITGDFTGSSAFNRLTVNKASGNLSIIDGGNNDVEVDGILTLTARNIVTNASNTMTITSTGSISGGSSSSYVAGPLTKNGVAASGNFTFPVGTSGRYGYARIENVGTGGQNWTVEYFGSNANDEQPIDITTNPGYGAMVEISAINTWIITPSGTNSAVVELGVIAGMGVDVIEDVRVTIYDGPSSGEWVNLGGSPAGDETSGSITSQVASDFSSSTFSFGGITPVALPVELVEFTATLNDGQVDINWITSSELNNDYFEIERSANGEMYEVIGEVTGQGTANEIIHYSFVDDRPYFGISYYRLAQTDFDGKKTTFPAVTVNNDSFKQGIETTVFPNPAFSYNVNLRISSGDENSLVKVLLSDLSGNFVYMEEINPKLGTAEYQLRIPSGLDAGIYLMTIQQAHNQKIERLIIK</sequence>
<gene>
    <name evidence="3" type="ORF">SAMN04488029_0861</name>
</gene>
<dbReference type="STRING" id="692418.SAMN04488029_0861"/>
<keyword evidence="1" id="KW-0732">Signal</keyword>
<reference evidence="3 4" key="1">
    <citation type="submission" date="2017-04" db="EMBL/GenBank/DDBJ databases">
        <authorList>
            <person name="Afonso C.L."/>
            <person name="Miller P.J."/>
            <person name="Scott M.A."/>
            <person name="Spackman E."/>
            <person name="Goraichik I."/>
            <person name="Dimitrov K.M."/>
            <person name="Suarez D.L."/>
            <person name="Swayne D.E."/>
        </authorList>
    </citation>
    <scope>NUCLEOTIDE SEQUENCE [LARGE SCALE GENOMIC DNA]</scope>
    <source>
        <strain evidence="3 4">DSM 26133</strain>
    </source>
</reference>
<dbReference type="SUPFAM" id="SSF49899">
    <property type="entry name" value="Concanavalin A-like lectins/glucanases"/>
    <property type="match status" value="1"/>
</dbReference>
<feature type="domain" description="Secretion system C-terminal sorting" evidence="2">
    <location>
        <begin position="2888"/>
        <end position="2967"/>
    </location>
</feature>
<dbReference type="EMBL" id="FWYF01000001">
    <property type="protein sequence ID" value="SMD32516.1"/>
    <property type="molecule type" value="Genomic_DNA"/>
</dbReference>
<feature type="chain" id="PRO_5012370932" description="Secretion system C-terminal sorting domain-containing protein" evidence="1">
    <location>
        <begin position="21"/>
        <end position="2968"/>
    </location>
</feature>
<dbReference type="OrthoDB" id="1109367at2"/>
<dbReference type="Proteomes" id="UP000192472">
    <property type="component" value="Unassembled WGS sequence"/>
</dbReference>
<dbReference type="GO" id="GO:0004553">
    <property type="term" value="F:hydrolase activity, hydrolyzing O-glycosyl compounds"/>
    <property type="evidence" value="ECO:0007669"/>
    <property type="project" value="UniProtKB-ARBA"/>
</dbReference>
<name>A0A1W2G8A0_REIFA</name>
<dbReference type="Pfam" id="PF18962">
    <property type="entry name" value="Por_Secre_tail"/>
    <property type="match status" value="1"/>
</dbReference>
<keyword evidence="4" id="KW-1185">Reference proteome</keyword>